<feature type="repeat" description="ANK" evidence="1">
    <location>
        <begin position="284"/>
        <end position="316"/>
    </location>
</feature>
<comment type="caution">
    <text evidence="2">The sequence shown here is derived from an EMBL/GenBank/DDBJ whole genome shotgun (WGS) entry which is preliminary data.</text>
</comment>
<evidence type="ECO:0000313" key="3">
    <source>
        <dbReference type="Proteomes" id="UP000239899"/>
    </source>
</evidence>
<dbReference type="Gene3D" id="1.25.40.20">
    <property type="entry name" value="Ankyrin repeat-containing domain"/>
    <property type="match status" value="3"/>
</dbReference>
<name>A0A2P6TVZ1_CHLSO</name>
<dbReference type="PROSITE" id="PS50297">
    <property type="entry name" value="ANK_REP_REGION"/>
    <property type="match status" value="2"/>
</dbReference>
<organism evidence="2 3">
    <name type="scientific">Chlorella sorokiniana</name>
    <name type="common">Freshwater green alga</name>
    <dbReference type="NCBI Taxonomy" id="3076"/>
    <lineage>
        <taxon>Eukaryota</taxon>
        <taxon>Viridiplantae</taxon>
        <taxon>Chlorophyta</taxon>
        <taxon>core chlorophytes</taxon>
        <taxon>Trebouxiophyceae</taxon>
        <taxon>Chlorellales</taxon>
        <taxon>Chlorellaceae</taxon>
        <taxon>Chlorella clade</taxon>
        <taxon>Chlorella</taxon>
    </lineage>
</organism>
<reference evidence="2 3" key="1">
    <citation type="journal article" date="2018" name="Plant J.">
        <title>Genome sequences of Chlorella sorokiniana UTEX 1602 and Micractinium conductrix SAG 241.80: implications to maltose excretion by a green alga.</title>
        <authorList>
            <person name="Arriola M.B."/>
            <person name="Velmurugan N."/>
            <person name="Zhang Y."/>
            <person name="Plunkett M.H."/>
            <person name="Hondzo H."/>
            <person name="Barney B.M."/>
        </authorList>
    </citation>
    <scope>NUCLEOTIDE SEQUENCE [LARGE SCALE GENOMIC DNA]</scope>
    <source>
        <strain evidence="3">UTEX 1602</strain>
    </source>
</reference>
<dbReference type="OrthoDB" id="7729168at2759"/>
<dbReference type="PANTHER" id="PTHR24121">
    <property type="entry name" value="NO MECHANORECEPTOR POTENTIAL C, ISOFORM D-RELATED"/>
    <property type="match status" value="1"/>
</dbReference>
<dbReference type="SMART" id="SM00248">
    <property type="entry name" value="ANK"/>
    <property type="match status" value="6"/>
</dbReference>
<dbReference type="Proteomes" id="UP000239899">
    <property type="component" value="Unassembled WGS sequence"/>
</dbReference>
<dbReference type="STRING" id="3076.A0A2P6TVZ1"/>
<dbReference type="Pfam" id="PF12796">
    <property type="entry name" value="Ank_2"/>
    <property type="match status" value="1"/>
</dbReference>
<dbReference type="InterPro" id="IPR036770">
    <property type="entry name" value="Ankyrin_rpt-contain_sf"/>
</dbReference>
<gene>
    <name evidence="2" type="ORF">C2E21_2874</name>
</gene>
<evidence type="ECO:0000313" key="2">
    <source>
        <dbReference type="EMBL" id="PRW58228.1"/>
    </source>
</evidence>
<keyword evidence="3" id="KW-1185">Reference proteome</keyword>
<dbReference type="InterPro" id="IPR002110">
    <property type="entry name" value="Ankyrin_rpt"/>
</dbReference>
<dbReference type="EMBL" id="LHPG02000005">
    <property type="protein sequence ID" value="PRW58228.1"/>
    <property type="molecule type" value="Genomic_DNA"/>
</dbReference>
<keyword evidence="1" id="KW-0040">ANK repeat</keyword>
<dbReference type="PANTHER" id="PTHR24121:SF23">
    <property type="entry name" value="NO MECHANORECEPTOR POTENTIAL C, ISOFORM H"/>
    <property type="match status" value="1"/>
</dbReference>
<feature type="repeat" description="ANK" evidence="1">
    <location>
        <begin position="214"/>
        <end position="238"/>
    </location>
</feature>
<dbReference type="SUPFAM" id="SSF48403">
    <property type="entry name" value="Ankyrin repeat"/>
    <property type="match status" value="1"/>
</dbReference>
<evidence type="ECO:0000256" key="1">
    <source>
        <dbReference type="PROSITE-ProRule" id="PRU00023"/>
    </source>
</evidence>
<proteinExistence type="predicted"/>
<feature type="repeat" description="ANK" evidence="1">
    <location>
        <begin position="249"/>
        <end position="270"/>
    </location>
</feature>
<protein>
    <submittedName>
        <fullName evidence="2">Ankycorbin isoform X1</fullName>
    </submittedName>
</protein>
<accession>A0A2P6TVZ1</accession>
<sequence>MLAITASVTHDGKQYKVHSLPSSRDAAVVEAACAHKQRLEEHSSAERAMQHLALDWSATTKVSLTPAAAAAAWAARQLIAVGWSEVTRQLQACADQANRSGGGREEEPPGLSLLVAAASLDLPGALLALASVCPAAIAWADMTGRQLAHIAAQQGSAAALEALLKGGYAAPSDTTCGGDSLLHVAAGGQMPGHLAAMRLLLRLSPELTMAHGDGGYLALHLAAEGGSPESVSLLLHAGPQAATWAAEQDGRIPLHVASLRGNAEVVELLLAAAPETAIWPDHDSGANSLHLAAQRGHVATMEALLRVAPKAALSQDMNGWLPALSFKSRYNDTALSLALLHNGGWDRLATARALLDATPLEEGLKAMRVLSIPLPGFLVGRIMSLCLAI</sequence>
<dbReference type="AlphaFoldDB" id="A0A2P6TVZ1"/>
<dbReference type="PROSITE" id="PS50088">
    <property type="entry name" value="ANK_REPEAT"/>
    <property type="match status" value="3"/>
</dbReference>